<dbReference type="RefSeq" id="WP_220681794.1">
    <property type="nucleotide sequence ID" value="NZ_CP037968.1"/>
</dbReference>
<dbReference type="OrthoDB" id="379514at2157"/>
<dbReference type="KEGG" id="mfk:E2N92_00725"/>
<gene>
    <name evidence="1" type="ORF">E2N92_00725</name>
</gene>
<dbReference type="AlphaFoldDB" id="A0A8G1A081"/>
<dbReference type="SMART" id="SM00567">
    <property type="entry name" value="EZ_HEAT"/>
    <property type="match status" value="2"/>
</dbReference>
<evidence type="ECO:0000313" key="1">
    <source>
        <dbReference type="EMBL" id="QYZ78056.1"/>
    </source>
</evidence>
<reference evidence="1" key="2">
    <citation type="submission" date="2019-03" db="EMBL/GenBank/DDBJ databases">
        <authorList>
            <person name="Chen S.-C."/>
            <person name="Wu S.-Y."/>
            <person name="Lai M.-C."/>
        </authorList>
    </citation>
    <scope>NUCLEOTIDE SEQUENCE</scope>
    <source>
        <strain evidence="1">ML15</strain>
    </source>
</reference>
<reference evidence="1" key="1">
    <citation type="journal article" date="2005" name="Int. J. Syst. Evol. Microbiol.">
        <title>Methanofollis formosanus sp. nov., isolated from a fish pond.</title>
        <authorList>
            <person name="Wu S.Y."/>
            <person name="Chen S.C."/>
            <person name="Lai M.C."/>
        </authorList>
    </citation>
    <scope>NUCLEOTIDE SEQUENCE</scope>
    <source>
        <strain evidence="1">ML15</strain>
    </source>
</reference>
<organism evidence="1 2">
    <name type="scientific">Methanofollis formosanus</name>
    <dbReference type="NCBI Taxonomy" id="299308"/>
    <lineage>
        <taxon>Archaea</taxon>
        <taxon>Methanobacteriati</taxon>
        <taxon>Methanobacteriota</taxon>
        <taxon>Stenosarchaea group</taxon>
        <taxon>Methanomicrobia</taxon>
        <taxon>Methanomicrobiales</taxon>
        <taxon>Methanomicrobiaceae</taxon>
        <taxon>Methanofollis</taxon>
    </lineage>
</organism>
<proteinExistence type="predicted"/>
<dbReference type="InterPro" id="IPR016024">
    <property type="entry name" value="ARM-type_fold"/>
</dbReference>
<protein>
    <submittedName>
        <fullName evidence="1">HEAT repeat domain-containing protein</fullName>
    </submittedName>
</protein>
<accession>A0A8G1A081</accession>
<dbReference type="EMBL" id="CP037968">
    <property type="protein sequence ID" value="QYZ78056.1"/>
    <property type="molecule type" value="Genomic_DNA"/>
</dbReference>
<sequence length="505" mass="57534">MNVSISEQQMKDLIDSQQVISNGRLVSHFKSFDPNSYRILERPLVQLLIDDLIAGSWTVEELASKYGIQKQDVRKIVNPLMGDVAAFDGGYIPLRTAYNDPNGGHRKYRFSLIPIPIRGRIFDPTLGFSLLKWSEFLNDEDKSSTTPYEIQKEAFFQNLTLYWGIPEDIILKHFNSEKTFFVDTLYGPLPVLSDRTLYQQIWDKFTDTADILARKYGHRNLKTEYQYYQAFLSQGLGSIPDLQYCVVNLCNTMNYCRYHGLGAEYSRFQKVNKCLFKMITLNLDASSLPRANFTHRKTETIRKSKNLKYPKKVQKKTVHKKSTPTKTSKKYIQNELVPTKNSNKYHTKEDPDSKINSIIPSLHSSDPLVQIRAIKKLSLMKNDKSLSLLHKVALRYTQSVAVCATTSIKSFPFSRTSEVLADILQSTPHPKARVIAAQALSDQNTPASIMALEKGLSDSNVLVREECVRSLGVIGSPQAVAILQTHLNKEQMEIVRGEIERILNQ</sequence>
<dbReference type="SUPFAM" id="SSF48371">
    <property type="entry name" value="ARM repeat"/>
    <property type="match status" value="1"/>
</dbReference>
<dbReference type="Pfam" id="PF13646">
    <property type="entry name" value="HEAT_2"/>
    <property type="match status" value="1"/>
</dbReference>
<keyword evidence="2" id="KW-1185">Reference proteome</keyword>
<dbReference type="InterPro" id="IPR011989">
    <property type="entry name" value="ARM-like"/>
</dbReference>
<dbReference type="InterPro" id="IPR004155">
    <property type="entry name" value="PBS_lyase_HEAT"/>
</dbReference>
<dbReference type="Gene3D" id="1.25.10.10">
    <property type="entry name" value="Leucine-rich Repeat Variant"/>
    <property type="match status" value="1"/>
</dbReference>
<name>A0A8G1A081_9EURY</name>
<dbReference type="Proteomes" id="UP000826709">
    <property type="component" value="Chromosome"/>
</dbReference>
<evidence type="ECO:0000313" key="2">
    <source>
        <dbReference type="Proteomes" id="UP000826709"/>
    </source>
</evidence>